<dbReference type="AlphaFoldDB" id="A0A6A5RU60"/>
<accession>A0A6A5RU60</accession>
<proteinExistence type="predicted"/>
<organism evidence="2 3">
    <name type="scientific">Didymella exigua CBS 183.55</name>
    <dbReference type="NCBI Taxonomy" id="1150837"/>
    <lineage>
        <taxon>Eukaryota</taxon>
        <taxon>Fungi</taxon>
        <taxon>Dikarya</taxon>
        <taxon>Ascomycota</taxon>
        <taxon>Pezizomycotina</taxon>
        <taxon>Dothideomycetes</taxon>
        <taxon>Pleosporomycetidae</taxon>
        <taxon>Pleosporales</taxon>
        <taxon>Pleosporineae</taxon>
        <taxon>Didymellaceae</taxon>
        <taxon>Didymella</taxon>
    </lineage>
</organism>
<name>A0A6A5RU60_9PLEO</name>
<keyword evidence="1" id="KW-0472">Membrane</keyword>
<feature type="transmembrane region" description="Helical" evidence="1">
    <location>
        <begin position="24"/>
        <end position="47"/>
    </location>
</feature>
<dbReference type="GeneID" id="54347354"/>
<evidence type="ECO:0000256" key="1">
    <source>
        <dbReference type="SAM" id="Phobius"/>
    </source>
</evidence>
<keyword evidence="1" id="KW-0812">Transmembrane</keyword>
<evidence type="ECO:0000313" key="2">
    <source>
        <dbReference type="EMBL" id="KAF1931013.1"/>
    </source>
</evidence>
<protein>
    <submittedName>
        <fullName evidence="2">Uncharacterized protein</fullName>
    </submittedName>
</protein>
<dbReference type="EMBL" id="ML978962">
    <property type="protein sequence ID" value="KAF1931013.1"/>
    <property type="molecule type" value="Genomic_DNA"/>
</dbReference>
<evidence type="ECO:0000313" key="3">
    <source>
        <dbReference type="Proteomes" id="UP000800082"/>
    </source>
</evidence>
<dbReference type="Proteomes" id="UP000800082">
    <property type="component" value="Unassembled WGS sequence"/>
</dbReference>
<dbReference type="RefSeq" id="XP_033451261.1">
    <property type="nucleotide sequence ID" value="XM_033589706.1"/>
</dbReference>
<sequence length="114" mass="13293">MELGACSRCMVVSYQGSKVNPFKIGHWLCLTTELYIIFVGYCCNWMYNAMRPVSYRGQGQHLCDMEALLNHHPHKAKHPGLFARHDMKTSRVGHLHIRSTWKMSREYVVSRSKH</sequence>
<gene>
    <name evidence="2" type="ORF">M421DRAFT_364301</name>
</gene>
<keyword evidence="1" id="KW-1133">Transmembrane helix</keyword>
<keyword evidence="3" id="KW-1185">Reference proteome</keyword>
<reference evidence="2" key="1">
    <citation type="journal article" date="2020" name="Stud. Mycol.">
        <title>101 Dothideomycetes genomes: a test case for predicting lifestyles and emergence of pathogens.</title>
        <authorList>
            <person name="Haridas S."/>
            <person name="Albert R."/>
            <person name="Binder M."/>
            <person name="Bloem J."/>
            <person name="Labutti K."/>
            <person name="Salamov A."/>
            <person name="Andreopoulos B."/>
            <person name="Baker S."/>
            <person name="Barry K."/>
            <person name="Bills G."/>
            <person name="Bluhm B."/>
            <person name="Cannon C."/>
            <person name="Castanera R."/>
            <person name="Culley D."/>
            <person name="Daum C."/>
            <person name="Ezra D."/>
            <person name="Gonzalez J."/>
            <person name="Henrissat B."/>
            <person name="Kuo A."/>
            <person name="Liang C."/>
            <person name="Lipzen A."/>
            <person name="Lutzoni F."/>
            <person name="Magnuson J."/>
            <person name="Mondo S."/>
            <person name="Nolan M."/>
            <person name="Ohm R."/>
            <person name="Pangilinan J."/>
            <person name="Park H.-J."/>
            <person name="Ramirez L."/>
            <person name="Alfaro M."/>
            <person name="Sun H."/>
            <person name="Tritt A."/>
            <person name="Yoshinaga Y."/>
            <person name="Zwiers L.-H."/>
            <person name="Turgeon B."/>
            <person name="Goodwin S."/>
            <person name="Spatafora J."/>
            <person name="Crous P."/>
            <person name="Grigoriev I."/>
        </authorList>
    </citation>
    <scope>NUCLEOTIDE SEQUENCE</scope>
    <source>
        <strain evidence="2">CBS 183.55</strain>
    </source>
</reference>